<accession>A0ABX7L9L5</accession>
<dbReference type="EMBL" id="CP070969">
    <property type="protein sequence ID" value="QSF43423.1"/>
    <property type="molecule type" value="Genomic_DNA"/>
</dbReference>
<organism evidence="1 2">
    <name type="scientific">Paenibacillus tianjinensis</name>
    <dbReference type="NCBI Taxonomy" id="2810347"/>
    <lineage>
        <taxon>Bacteria</taxon>
        <taxon>Bacillati</taxon>
        <taxon>Bacillota</taxon>
        <taxon>Bacilli</taxon>
        <taxon>Bacillales</taxon>
        <taxon>Paenibacillaceae</taxon>
        <taxon>Paenibacillus</taxon>
    </lineage>
</organism>
<evidence type="ECO:0000313" key="1">
    <source>
        <dbReference type="EMBL" id="QSF43423.1"/>
    </source>
</evidence>
<dbReference type="RefSeq" id="WP_206101056.1">
    <property type="nucleotide sequence ID" value="NZ_CP070969.1"/>
</dbReference>
<gene>
    <name evidence="1" type="ORF">JRJ22_19355</name>
</gene>
<proteinExistence type="predicted"/>
<sequence>MQKVDLVRDRDTGTYYLHRISKKGNHIFRRVVDGSQWYTQFTEPILKYKWSDIQFSRFYDTQDSELVKSYKEAASCSSKIFIKA</sequence>
<protein>
    <submittedName>
        <fullName evidence="1">Uncharacterized protein</fullName>
    </submittedName>
</protein>
<name>A0ABX7L9L5_9BACL</name>
<evidence type="ECO:0000313" key="2">
    <source>
        <dbReference type="Proteomes" id="UP000663452"/>
    </source>
</evidence>
<reference evidence="1 2" key="1">
    <citation type="submission" date="2021-02" db="EMBL/GenBank/DDBJ databases">
        <title>Paenibacillus tianjinensis sp. nov.</title>
        <authorList>
            <person name="Liu H."/>
        </authorList>
    </citation>
    <scope>NUCLEOTIDE SEQUENCE [LARGE SCALE GENOMIC DNA]</scope>
    <source>
        <strain evidence="1 2">TB2019</strain>
    </source>
</reference>
<keyword evidence="2" id="KW-1185">Reference proteome</keyword>
<dbReference type="Proteomes" id="UP000663452">
    <property type="component" value="Chromosome"/>
</dbReference>